<organism evidence="1 2">
    <name type="scientific">Scytalidium lignicola</name>
    <name type="common">Hyphomycete</name>
    <dbReference type="NCBI Taxonomy" id="5539"/>
    <lineage>
        <taxon>Eukaryota</taxon>
        <taxon>Fungi</taxon>
        <taxon>Dikarya</taxon>
        <taxon>Ascomycota</taxon>
        <taxon>Pezizomycotina</taxon>
        <taxon>Leotiomycetes</taxon>
        <taxon>Leotiomycetes incertae sedis</taxon>
        <taxon>Scytalidium</taxon>
    </lineage>
</organism>
<evidence type="ECO:0008006" key="3">
    <source>
        <dbReference type="Google" id="ProtNLM"/>
    </source>
</evidence>
<dbReference type="AlphaFoldDB" id="A0A3E2H264"/>
<name>A0A3E2H264_SCYLI</name>
<dbReference type="Proteomes" id="UP000258309">
    <property type="component" value="Unassembled WGS sequence"/>
</dbReference>
<dbReference type="InterPro" id="IPR053178">
    <property type="entry name" value="Osmoadaptation_assoc"/>
</dbReference>
<protein>
    <recommendedName>
        <fullName evidence="3">Transcription factor domain-containing protein</fullName>
    </recommendedName>
</protein>
<feature type="non-terminal residue" evidence="1">
    <location>
        <position position="423"/>
    </location>
</feature>
<gene>
    <name evidence="1" type="ORF">B7463_g8865</name>
</gene>
<feature type="non-terminal residue" evidence="1">
    <location>
        <position position="1"/>
    </location>
</feature>
<evidence type="ECO:0000313" key="1">
    <source>
        <dbReference type="EMBL" id="RFU27474.1"/>
    </source>
</evidence>
<keyword evidence="2" id="KW-1185">Reference proteome</keyword>
<dbReference type="OrthoDB" id="3525185at2759"/>
<dbReference type="EMBL" id="NCSJ02000205">
    <property type="protein sequence ID" value="RFU27474.1"/>
    <property type="molecule type" value="Genomic_DNA"/>
</dbReference>
<proteinExistence type="predicted"/>
<reference evidence="1 2" key="1">
    <citation type="submission" date="2018-05" db="EMBL/GenBank/DDBJ databases">
        <title>Draft genome sequence of Scytalidium lignicola DSM 105466, a ubiquitous saprotrophic fungus.</title>
        <authorList>
            <person name="Buettner E."/>
            <person name="Gebauer A.M."/>
            <person name="Hofrichter M."/>
            <person name="Liers C."/>
            <person name="Kellner H."/>
        </authorList>
    </citation>
    <scope>NUCLEOTIDE SEQUENCE [LARGE SCALE GENOMIC DNA]</scope>
    <source>
        <strain evidence="1 2">DSM 105466</strain>
    </source>
</reference>
<comment type="caution">
    <text evidence="1">The sequence shown here is derived from an EMBL/GenBank/DDBJ whole genome shotgun (WGS) entry which is preliminary data.</text>
</comment>
<sequence>MLSPPKVIDWQEVHTNEKLNQDKVDSKTSHQEPTGCDPHQSCLTADELLSQTSSVSTFERYLISHFIVSFAKKQKGQLEQAHWMYSIPDYVDKFLVVKCSIRAATMAFYGSFTRHGGIQAKSDQWYRLGLERYRLHIQRYVGLSASSYELPGEEIICAALMFAYFELARRKPGSAWLQHYVGAVNLLELRGLEYCQTGIGHSYFLAVRLGMAWYSILELRSSQLASEIWCKIPFEVLGKSLFDNLIDIILSIPKHLQHYEFASTSDHACNISTMSLLMQALSNLDHWWLEFGNLLHMNAEYVELLKLYRQLPVLGANERQHDHINPQDCRSIFHTAMTLALYHCTRIVILSAVCSVLSQQGSFGQGNVGLRLMMILPLQVVAVLSSCSEQNKNGKKILKKMGWLSSDEESNLSRWKLREWAID</sequence>
<dbReference type="PANTHER" id="PTHR38111">
    <property type="entry name" value="ZN(2)-C6 FUNGAL-TYPE DOMAIN-CONTAINING PROTEIN-RELATED"/>
    <property type="match status" value="1"/>
</dbReference>
<accession>A0A3E2H264</accession>
<evidence type="ECO:0000313" key="2">
    <source>
        <dbReference type="Proteomes" id="UP000258309"/>
    </source>
</evidence>